<dbReference type="SUPFAM" id="SSF161098">
    <property type="entry name" value="MetI-like"/>
    <property type="match status" value="1"/>
</dbReference>
<sequence>MLKEPDIKARRMRRFRGVLRTVVLYTLLIGGSALFTVPFVWMIGSSFKVDREMFTEELKILPRRPIPAKRSPYLDARTFSKPEEEVFARARPMIEEILAARPRPEIPMGVIGEKDADELLLPGVFHRLFRTMPLEDWDLSDGELHRRLDVQITPDLLADVAEKARRRLLVGPVRVRSIDLQEKELTEGLSFADFWSVAEGPAELRDARDGRGAVVHYDFSAPGKQRVVLTRRMSIPFEVERLQRLMVAITPDDSWHDLRFEMEMNGRLYRTTRDETTGRIQSRIITLQEHGPADAYNSTRMRLWTPYKQKDSGPEYESRPRTVKLSMIVDENGALGAWGHKLMRNYRKVFDYVPFWQYVLVSVVLLTFNIVGAIFSCSLVAYAFARLEWPGRKLCFAVMLATLMIPPQVTMVPYFLIVKNLGWYNTLTPLWVLNWCANAFNTFLLIQFMRGIPKDLEDSAVIDGCNFLQVYWYVIMPLVKPTLACIAIFTFMAVWNDFMGPLIFISDQQLYPLPLGLYALQVERGTDFGLMMAGSLLMTLPVIVVFFFAQKYFIQGIALTGMKG</sequence>
<comment type="subcellular location">
    <subcellularLocation>
        <location evidence="1 7">Cell membrane</location>
        <topology evidence="1 7">Multi-pass membrane protein</topology>
    </subcellularLocation>
</comment>
<feature type="transmembrane region" description="Helical" evidence="7">
    <location>
        <begin position="470"/>
        <end position="495"/>
    </location>
</feature>
<evidence type="ECO:0000256" key="3">
    <source>
        <dbReference type="ARBA" id="ARBA00022475"/>
    </source>
</evidence>
<keyword evidence="4 7" id="KW-0812">Transmembrane</keyword>
<dbReference type="InterPro" id="IPR035906">
    <property type="entry name" value="MetI-like_sf"/>
</dbReference>
<evidence type="ECO:0000256" key="5">
    <source>
        <dbReference type="ARBA" id="ARBA00022989"/>
    </source>
</evidence>
<dbReference type="Pfam" id="PF00528">
    <property type="entry name" value="BPD_transp_1"/>
    <property type="match status" value="1"/>
</dbReference>
<gene>
    <name evidence="9" type="ORF">L21SP4_00328</name>
</gene>
<accession>A0A0G3EHF8</accession>
<evidence type="ECO:0000259" key="8">
    <source>
        <dbReference type="PROSITE" id="PS50928"/>
    </source>
</evidence>
<dbReference type="OrthoDB" id="9794684at2"/>
<dbReference type="InterPro" id="IPR000515">
    <property type="entry name" value="MetI-like"/>
</dbReference>
<dbReference type="STRING" id="1307763.L21SP4_00328"/>
<dbReference type="PANTHER" id="PTHR43744:SF6">
    <property type="entry name" value="ABC TRANSPORTER PERMEASE PROTEIN YESQ-RELATED"/>
    <property type="match status" value="1"/>
</dbReference>
<evidence type="ECO:0000256" key="4">
    <source>
        <dbReference type="ARBA" id="ARBA00022692"/>
    </source>
</evidence>
<feature type="transmembrane region" description="Helical" evidence="7">
    <location>
        <begin position="429"/>
        <end position="449"/>
    </location>
</feature>
<evidence type="ECO:0000256" key="1">
    <source>
        <dbReference type="ARBA" id="ARBA00004651"/>
    </source>
</evidence>
<organism evidence="9 10">
    <name type="scientific">Kiritimatiella glycovorans</name>
    <dbReference type="NCBI Taxonomy" id="1307763"/>
    <lineage>
        <taxon>Bacteria</taxon>
        <taxon>Pseudomonadati</taxon>
        <taxon>Kiritimatiellota</taxon>
        <taxon>Kiritimatiellia</taxon>
        <taxon>Kiritimatiellales</taxon>
        <taxon>Kiritimatiellaceae</taxon>
        <taxon>Kiritimatiella</taxon>
    </lineage>
</organism>
<evidence type="ECO:0000313" key="9">
    <source>
        <dbReference type="EMBL" id="AKJ63609.1"/>
    </source>
</evidence>
<keyword evidence="2 7" id="KW-0813">Transport</keyword>
<dbReference type="PANTHER" id="PTHR43744">
    <property type="entry name" value="ABC TRANSPORTER PERMEASE PROTEIN MG189-RELATED-RELATED"/>
    <property type="match status" value="1"/>
</dbReference>
<evidence type="ECO:0000256" key="6">
    <source>
        <dbReference type="ARBA" id="ARBA00023136"/>
    </source>
</evidence>
<evidence type="ECO:0000256" key="7">
    <source>
        <dbReference type="RuleBase" id="RU363032"/>
    </source>
</evidence>
<dbReference type="EMBL" id="CP010904">
    <property type="protein sequence ID" value="AKJ63609.1"/>
    <property type="molecule type" value="Genomic_DNA"/>
</dbReference>
<feature type="transmembrane region" description="Helical" evidence="7">
    <location>
        <begin position="21"/>
        <end position="43"/>
    </location>
</feature>
<feature type="transmembrane region" description="Helical" evidence="7">
    <location>
        <begin position="355"/>
        <end position="382"/>
    </location>
</feature>
<keyword evidence="3" id="KW-1003">Cell membrane</keyword>
<dbReference type="CDD" id="cd06261">
    <property type="entry name" value="TM_PBP2"/>
    <property type="match status" value="1"/>
</dbReference>
<reference evidence="10" key="1">
    <citation type="submission" date="2015-02" db="EMBL/GenBank/DDBJ databases">
        <title>Description and complete genome sequence of the first cultured representative of the subdivision 5 of the Verrucomicrobia phylum.</title>
        <authorList>
            <person name="Spring S."/>
            <person name="Bunk B."/>
            <person name="Sproer C."/>
            <person name="Klenk H.-P."/>
        </authorList>
    </citation>
    <scope>NUCLEOTIDE SEQUENCE [LARGE SCALE GENOMIC DNA]</scope>
    <source>
        <strain evidence="10">L21-Fru-AB</strain>
    </source>
</reference>
<dbReference type="GO" id="GO:0005886">
    <property type="term" value="C:plasma membrane"/>
    <property type="evidence" value="ECO:0007669"/>
    <property type="project" value="UniProtKB-SubCell"/>
</dbReference>
<evidence type="ECO:0000256" key="2">
    <source>
        <dbReference type="ARBA" id="ARBA00022448"/>
    </source>
</evidence>
<feature type="domain" description="ABC transmembrane type-1" evidence="8">
    <location>
        <begin position="359"/>
        <end position="549"/>
    </location>
</feature>
<feature type="transmembrane region" description="Helical" evidence="7">
    <location>
        <begin position="528"/>
        <end position="549"/>
    </location>
</feature>
<keyword evidence="6 7" id="KW-0472">Membrane</keyword>
<proteinExistence type="inferred from homology"/>
<dbReference type="RefSeq" id="WP_082116438.1">
    <property type="nucleotide sequence ID" value="NZ_CP010904.1"/>
</dbReference>
<reference evidence="9 10" key="2">
    <citation type="journal article" date="2016" name="ISME J.">
        <title>Characterization of the first cultured representative of Verrucomicrobia subdivision 5 indicates the proposal of a novel phylum.</title>
        <authorList>
            <person name="Spring S."/>
            <person name="Bunk B."/>
            <person name="Sproer C."/>
            <person name="Schumann P."/>
            <person name="Rohde M."/>
            <person name="Tindall B.J."/>
            <person name="Klenk H.P."/>
        </authorList>
    </citation>
    <scope>NUCLEOTIDE SEQUENCE [LARGE SCALE GENOMIC DNA]</scope>
    <source>
        <strain evidence="9 10">L21-Fru-AB</strain>
    </source>
</reference>
<dbReference type="Proteomes" id="UP000035268">
    <property type="component" value="Chromosome"/>
</dbReference>
<dbReference type="Gene3D" id="1.10.3720.10">
    <property type="entry name" value="MetI-like"/>
    <property type="match status" value="1"/>
</dbReference>
<dbReference type="PATRIC" id="fig|1609981.3.peg.343"/>
<keyword evidence="10" id="KW-1185">Reference proteome</keyword>
<keyword evidence="5 7" id="KW-1133">Transmembrane helix</keyword>
<protein>
    <submittedName>
        <fullName evidence="9">Sugar transport system permease protein</fullName>
    </submittedName>
</protein>
<evidence type="ECO:0000313" key="10">
    <source>
        <dbReference type="Proteomes" id="UP000035268"/>
    </source>
</evidence>
<comment type="similarity">
    <text evidence="7">Belongs to the binding-protein-dependent transport system permease family.</text>
</comment>
<feature type="transmembrane region" description="Helical" evidence="7">
    <location>
        <begin position="394"/>
        <end position="417"/>
    </location>
</feature>
<dbReference type="PROSITE" id="PS50928">
    <property type="entry name" value="ABC_TM1"/>
    <property type="match status" value="1"/>
</dbReference>
<name>A0A0G3EHF8_9BACT</name>
<dbReference type="AlphaFoldDB" id="A0A0G3EHF8"/>
<dbReference type="KEGG" id="vbl:L21SP4_00328"/>
<dbReference type="GO" id="GO:0055085">
    <property type="term" value="P:transmembrane transport"/>
    <property type="evidence" value="ECO:0007669"/>
    <property type="project" value="InterPro"/>
</dbReference>
<keyword evidence="9" id="KW-0762">Sugar transport</keyword>